<dbReference type="PANTHER" id="PTHR16196">
    <property type="entry name" value="CELL CYCLE CONTROL PROTEIN CWF25"/>
    <property type="match status" value="1"/>
</dbReference>
<feature type="region of interest" description="Disordered" evidence="9">
    <location>
        <begin position="344"/>
        <end position="363"/>
    </location>
</feature>
<evidence type="ECO:0000256" key="1">
    <source>
        <dbReference type="ARBA" id="ARBA00004123"/>
    </source>
</evidence>
<keyword evidence="5 8" id="KW-0175">Coiled coil</keyword>
<name>A0A834MLY3_RHYFE</name>
<comment type="similarity">
    <text evidence="2">Belongs to the CWC25 family.</text>
</comment>
<comment type="caution">
    <text evidence="10">The sequence shown here is derived from an EMBL/GenBank/DDBJ whole genome shotgun (WGS) entry which is preliminary data.</text>
</comment>
<keyword evidence="6" id="KW-0508">mRNA splicing</keyword>
<evidence type="ECO:0000256" key="2">
    <source>
        <dbReference type="ARBA" id="ARBA00006695"/>
    </source>
</evidence>
<proteinExistence type="inferred from homology"/>
<reference evidence="10" key="1">
    <citation type="submission" date="2020-08" db="EMBL/GenBank/DDBJ databases">
        <title>Genome sequencing and assembly of the red palm weevil Rhynchophorus ferrugineus.</title>
        <authorList>
            <person name="Dias G.B."/>
            <person name="Bergman C.M."/>
            <person name="Manee M."/>
        </authorList>
    </citation>
    <scope>NUCLEOTIDE SEQUENCE</scope>
    <source>
        <strain evidence="10">AA-2017</strain>
        <tissue evidence="10">Whole larva</tissue>
    </source>
</reference>
<comment type="subcellular location">
    <subcellularLocation>
        <location evidence="1">Nucleus</location>
    </subcellularLocation>
</comment>
<feature type="compositionally biased region" description="Basic residues" evidence="9">
    <location>
        <begin position="242"/>
        <end position="272"/>
    </location>
</feature>
<evidence type="ECO:0000313" key="10">
    <source>
        <dbReference type="EMBL" id="KAF7283334.1"/>
    </source>
</evidence>
<feature type="compositionally biased region" description="Basic residues" evidence="9">
    <location>
        <begin position="220"/>
        <end position="234"/>
    </location>
</feature>
<evidence type="ECO:0008006" key="12">
    <source>
        <dbReference type="Google" id="ProtNLM"/>
    </source>
</evidence>
<feature type="region of interest" description="Disordered" evidence="9">
    <location>
        <begin position="372"/>
        <end position="399"/>
    </location>
</feature>
<evidence type="ECO:0000256" key="9">
    <source>
        <dbReference type="SAM" id="MobiDB-lite"/>
    </source>
</evidence>
<dbReference type="GO" id="GO:0000398">
    <property type="term" value="P:mRNA splicing, via spliceosome"/>
    <property type="evidence" value="ECO:0007669"/>
    <property type="project" value="TreeGrafter"/>
</dbReference>
<keyword evidence="11" id="KW-1185">Reference proteome</keyword>
<feature type="compositionally biased region" description="Basic and acidic residues" evidence="9">
    <location>
        <begin position="305"/>
        <end position="333"/>
    </location>
</feature>
<feature type="compositionally biased region" description="Basic and acidic residues" evidence="9">
    <location>
        <begin position="126"/>
        <end position="139"/>
    </location>
</feature>
<evidence type="ECO:0000256" key="6">
    <source>
        <dbReference type="ARBA" id="ARBA00023187"/>
    </source>
</evidence>
<dbReference type="EMBL" id="JAACXV010000116">
    <property type="protein sequence ID" value="KAF7283334.1"/>
    <property type="molecule type" value="Genomic_DNA"/>
</dbReference>
<dbReference type="GO" id="GO:0005684">
    <property type="term" value="C:U2-type spliceosomal complex"/>
    <property type="evidence" value="ECO:0007669"/>
    <property type="project" value="TreeGrafter"/>
</dbReference>
<evidence type="ECO:0000256" key="8">
    <source>
        <dbReference type="SAM" id="Coils"/>
    </source>
</evidence>
<organism evidence="10 11">
    <name type="scientific">Rhynchophorus ferrugineus</name>
    <name type="common">Red palm weevil</name>
    <name type="synonym">Curculio ferrugineus</name>
    <dbReference type="NCBI Taxonomy" id="354439"/>
    <lineage>
        <taxon>Eukaryota</taxon>
        <taxon>Metazoa</taxon>
        <taxon>Ecdysozoa</taxon>
        <taxon>Arthropoda</taxon>
        <taxon>Hexapoda</taxon>
        <taxon>Insecta</taxon>
        <taxon>Pterygota</taxon>
        <taxon>Neoptera</taxon>
        <taxon>Endopterygota</taxon>
        <taxon>Coleoptera</taxon>
        <taxon>Polyphaga</taxon>
        <taxon>Cucujiformia</taxon>
        <taxon>Curculionidae</taxon>
        <taxon>Dryophthorinae</taxon>
        <taxon>Rhynchophorus</taxon>
    </lineage>
</organism>
<dbReference type="PANTHER" id="PTHR16196:SF0">
    <property type="entry name" value="PRE-MRNA-SPLICING FACTOR CWC25 HOMOLOG"/>
    <property type="match status" value="1"/>
</dbReference>
<evidence type="ECO:0000256" key="7">
    <source>
        <dbReference type="ARBA" id="ARBA00023242"/>
    </source>
</evidence>
<gene>
    <name evidence="10" type="ORF">GWI33_000847</name>
</gene>
<dbReference type="Pfam" id="PF12542">
    <property type="entry name" value="CWC25"/>
    <property type="match status" value="1"/>
</dbReference>
<dbReference type="InterPro" id="IPR051376">
    <property type="entry name" value="CWC25_splicing_factor"/>
</dbReference>
<evidence type="ECO:0000256" key="5">
    <source>
        <dbReference type="ARBA" id="ARBA00023054"/>
    </source>
</evidence>
<accession>A0A834MLY3</accession>
<protein>
    <recommendedName>
        <fullName evidence="12">Pre-mRNA-splicing factor CWC25-like protein</fullName>
    </recommendedName>
</protein>
<evidence type="ECO:0000313" key="11">
    <source>
        <dbReference type="Proteomes" id="UP000625711"/>
    </source>
</evidence>
<dbReference type="Proteomes" id="UP000625711">
    <property type="component" value="Unassembled WGS sequence"/>
</dbReference>
<sequence length="535" mass="62357">MAADEKLDWIYKNANSLVNREDYLLGRKVDKALEQLNDDEKEKKIVLPTPKNHVEHECIPPSIRDFNKIVQAEQVDLSAKLQEDPLVTIRKREEEARRKFLQNPVQLKKLQDALEQQEKKKKKKSKPSDLDEKIKEKIKFLKNSGSDKRTKKKENKDALNTILMHKFNALKDKLSDSDLNDILNGKIDSSSDESVEKKKKRNHKSSDSSSSDSEDEGYSKHKVKTHKKVNKSKKKDVDKNRKMYKHSKDKVHRRSRSKSRNRYTSKHNSSRKHCSESDSSDYDSKTKYSSNKNKDMYKRAKHKIQSRDSSEEGLCKRYRKSSKDNSEKDLDEKIMEKLKMLRQATEISTKENTTSGSSHENVKRIMLPEKPTHLIGCTNSNNSSSSDEDNRVNGDSEEEKCQKRRFGLVSADGKKITMGKTNKALVVNTKIKKASVLVKPEKKVIKKLTEEEKEKLRKEMMQNAEIRDKEREENLRKYRETEKEEDTKIMKYDTTIIHNQLMKAAKHTSIEDRIKSNLNNIQRSSKHMSTNFSKR</sequence>
<feature type="compositionally biased region" description="Basic and acidic residues" evidence="9">
    <location>
        <begin position="282"/>
        <end position="298"/>
    </location>
</feature>
<evidence type="ECO:0000256" key="3">
    <source>
        <dbReference type="ARBA" id="ARBA00022664"/>
    </source>
</evidence>
<dbReference type="AlphaFoldDB" id="A0A834MLY3"/>
<dbReference type="InterPro" id="IPR022209">
    <property type="entry name" value="CWC25"/>
</dbReference>
<feature type="region of interest" description="Disordered" evidence="9">
    <location>
        <begin position="115"/>
        <end position="155"/>
    </location>
</feature>
<feature type="region of interest" description="Disordered" evidence="9">
    <location>
        <begin position="173"/>
        <end position="333"/>
    </location>
</feature>
<feature type="compositionally biased region" description="Polar residues" evidence="9">
    <location>
        <begin position="345"/>
        <end position="359"/>
    </location>
</feature>
<keyword evidence="7" id="KW-0539">Nucleus</keyword>
<evidence type="ECO:0000256" key="4">
    <source>
        <dbReference type="ARBA" id="ARBA00022728"/>
    </source>
</evidence>
<keyword evidence="4" id="KW-0747">Spliceosome</keyword>
<dbReference type="OrthoDB" id="21123at2759"/>
<feature type="coiled-coil region" evidence="8">
    <location>
        <begin position="453"/>
        <end position="481"/>
    </location>
</feature>
<keyword evidence="3" id="KW-0507">mRNA processing</keyword>